<reference evidence="1 2" key="1">
    <citation type="journal article" date="2018" name="MBio">
        <title>Genomic Analysis of Hospital Plumbing Reveals Diverse Reservoir of Bacterial Plasmids Conferring Carbapenem Resistance.</title>
        <authorList>
            <consortium name="NISC Comparative Sequencing Program"/>
            <person name="Weingarten R.A."/>
            <person name="Johnson R.C."/>
            <person name="Conlan S."/>
            <person name="Ramsburg A.M."/>
            <person name="Dekker J.P."/>
            <person name="Lau A.F."/>
            <person name="Khil P."/>
            <person name="Odom R.T."/>
            <person name="Deming C."/>
            <person name="Park M."/>
            <person name="Thomas P.J."/>
            <person name="Henderson D.K."/>
            <person name="Palmore T.N."/>
            <person name="Segre J.A."/>
            <person name="Frank K.M."/>
        </authorList>
    </citation>
    <scope>NUCLEOTIDE SEQUENCE [LARGE SCALE GENOMIC DNA]</scope>
    <source>
        <strain evidence="1 2">ECONIH4</strain>
    </source>
</reference>
<dbReference type="GO" id="GO:0006355">
    <property type="term" value="P:regulation of DNA-templated transcription"/>
    <property type="evidence" value="ECO:0007669"/>
    <property type="project" value="InterPro"/>
</dbReference>
<dbReference type="EMBL" id="CP026399">
    <property type="protein sequence ID" value="AUY01251.1"/>
    <property type="molecule type" value="Genomic_DNA"/>
</dbReference>
<protein>
    <recommendedName>
        <fullName evidence="3">Bacteriophage CII family protein</fullName>
    </recommendedName>
</protein>
<evidence type="ECO:0008006" key="3">
    <source>
        <dbReference type="Google" id="ProtNLM"/>
    </source>
</evidence>
<dbReference type="AlphaFoldDB" id="A0A7U5YWW8"/>
<dbReference type="Proteomes" id="UP000239554">
    <property type="component" value="Chromosome"/>
</dbReference>
<dbReference type="GO" id="GO:0003677">
    <property type="term" value="F:DNA binding"/>
    <property type="evidence" value="ECO:0007669"/>
    <property type="project" value="InterPro"/>
</dbReference>
<name>A0A7U5YWW8_ECOLX</name>
<organism evidence="1 2">
    <name type="scientific">Escherichia coli</name>
    <dbReference type="NCBI Taxonomy" id="562"/>
    <lineage>
        <taxon>Bacteria</taxon>
        <taxon>Pseudomonadati</taxon>
        <taxon>Pseudomonadota</taxon>
        <taxon>Gammaproteobacteria</taxon>
        <taxon>Enterobacterales</taxon>
        <taxon>Enterobacteriaceae</taxon>
        <taxon>Escherichia</taxon>
    </lineage>
</organism>
<dbReference type="SUPFAM" id="SSF47413">
    <property type="entry name" value="lambda repressor-like DNA-binding domains"/>
    <property type="match status" value="1"/>
</dbReference>
<dbReference type="InterPro" id="IPR007933">
    <property type="entry name" value="Transcrpt_activ_CII"/>
</dbReference>
<dbReference type="RefSeq" id="WP_064171437.1">
    <property type="nucleotide sequence ID" value="NZ_CP026399.1"/>
</dbReference>
<gene>
    <name evidence="1" type="ORF">C3F40_05190</name>
</gene>
<sequence>MENSTARNKHQARQIETWLQNQIAIRGTTNVAKAMGLTKSTVSKWKKDWFPKVAMLLAVLEWGVVDDDMARLAKEVALILQSDKGKETSQLEA</sequence>
<evidence type="ECO:0000313" key="1">
    <source>
        <dbReference type="EMBL" id="AUY01251.1"/>
    </source>
</evidence>
<dbReference type="Gene3D" id="1.10.260.40">
    <property type="entry name" value="lambda repressor-like DNA-binding domains"/>
    <property type="match status" value="1"/>
</dbReference>
<dbReference type="Pfam" id="PF05269">
    <property type="entry name" value="Phage_CII"/>
    <property type="match status" value="1"/>
</dbReference>
<evidence type="ECO:0000313" key="2">
    <source>
        <dbReference type="Proteomes" id="UP000239554"/>
    </source>
</evidence>
<proteinExistence type="predicted"/>
<accession>A0A7U5YWW8</accession>
<dbReference type="InterPro" id="IPR010982">
    <property type="entry name" value="Lambda_DNA-bd_dom_sf"/>
</dbReference>